<comment type="caution">
    <text evidence="2">The sequence shown here is derived from an EMBL/GenBank/DDBJ whole genome shotgun (WGS) entry which is preliminary data.</text>
</comment>
<dbReference type="EMBL" id="JAAAPX010000026">
    <property type="protein sequence ID" value="KAF4240423.1"/>
    <property type="molecule type" value="Genomic_DNA"/>
</dbReference>
<dbReference type="Proteomes" id="UP000653565">
    <property type="component" value="Unassembled WGS sequence"/>
</dbReference>
<sequence>MPAPAPIQAATLRRFILAWKKWDAQEWISTFSDDFKQVTLPVGQGIPVRSRAEVELVLPALVATVKSYELTIRHVIHDPGSNKAAIYAVSKGNLPWGDWNLEYSAFVSFTEDGEKVARVEEMLDTAFLQDFGPKFEKYLQDNGGPVAVAARGS</sequence>
<name>A0A8H4HC22_9EURO</name>
<dbReference type="InterPro" id="IPR050977">
    <property type="entry name" value="Fungal_Meroterpenoid_Isomerase"/>
</dbReference>
<dbReference type="Gene3D" id="3.10.450.50">
    <property type="match status" value="1"/>
</dbReference>
<keyword evidence="3" id="KW-1185">Reference proteome</keyword>
<dbReference type="PANTHER" id="PTHR39598:SF1">
    <property type="entry name" value="AUSTINOID BIOSYNTHESIS CLUSTERS PROTEIN F-RELATED"/>
    <property type="match status" value="1"/>
</dbReference>
<dbReference type="PANTHER" id="PTHR39598">
    <property type="entry name" value="AUSTINOL SYNTHESIS PROTEIN F-RELATED"/>
    <property type="match status" value="1"/>
</dbReference>
<dbReference type="InterPro" id="IPR032710">
    <property type="entry name" value="NTF2-like_dom_sf"/>
</dbReference>
<dbReference type="OrthoDB" id="3758478at2759"/>
<organism evidence="2 3">
    <name type="scientific">Aspergillus fumigatiaffinis</name>
    <dbReference type="NCBI Taxonomy" id="340414"/>
    <lineage>
        <taxon>Eukaryota</taxon>
        <taxon>Fungi</taxon>
        <taxon>Dikarya</taxon>
        <taxon>Ascomycota</taxon>
        <taxon>Pezizomycotina</taxon>
        <taxon>Eurotiomycetes</taxon>
        <taxon>Eurotiomycetidae</taxon>
        <taxon>Eurotiales</taxon>
        <taxon>Aspergillaceae</taxon>
        <taxon>Aspergillus</taxon>
        <taxon>Aspergillus subgen. Fumigati</taxon>
    </lineage>
</organism>
<protein>
    <recommendedName>
        <fullName evidence="4">SnoaL-like domain-containing protein</fullName>
    </recommendedName>
</protein>
<proteinExistence type="predicted"/>
<reference evidence="2" key="2">
    <citation type="submission" date="2020-04" db="EMBL/GenBank/DDBJ databases">
        <authorList>
            <person name="Santos R.A.C."/>
            <person name="Steenwyk J.L."/>
            <person name="Rivero-Menendez O."/>
            <person name="Mead M.E."/>
            <person name="Silva L.P."/>
            <person name="Bastos R.W."/>
            <person name="Alastruey-Izquierdo A."/>
            <person name="Goldman G.H."/>
            <person name="Rokas A."/>
        </authorList>
    </citation>
    <scope>NUCLEOTIDE SEQUENCE</scope>
    <source>
        <strain evidence="2">CNM-CM6805</strain>
    </source>
</reference>
<evidence type="ECO:0008006" key="4">
    <source>
        <dbReference type="Google" id="ProtNLM"/>
    </source>
</evidence>
<dbReference type="AlphaFoldDB" id="A0A8H4HC22"/>
<gene>
    <name evidence="2" type="ORF">CNMCM6805_004943</name>
</gene>
<reference evidence="2" key="1">
    <citation type="journal article" date="2020" name="bioRxiv">
        <title>Genomic and phenotypic heterogeneity of clinical isolates of the human pathogens Aspergillus fumigatus, Aspergillus lentulus and Aspergillus fumigatiaffinis.</title>
        <authorList>
            <person name="dos Santos R.A.C."/>
            <person name="Steenwyk J.L."/>
            <person name="Rivero-Menendez O."/>
            <person name="Mead M.E."/>
            <person name="Silva L.P."/>
            <person name="Bastos R.W."/>
            <person name="Alastruey-Izquierdo A."/>
            <person name="Goldman G.H."/>
            <person name="Rokas A."/>
        </authorList>
    </citation>
    <scope>NUCLEOTIDE SEQUENCE</scope>
    <source>
        <strain evidence="2">CNM-CM6805</strain>
    </source>
</reference>
<accession>A0A8H4HC22</accession>
<dbReference type="SUPFAM" id="SSF54427">
    <property type="entry name" value="NTF2-like"/>
    <property type="match status" value="1"/>
</dbReference>
<evidence type="ECO:0000256" key="1">
    <source>
        <dbReference type="ARBA" id="ARBA00005179"/>
    </source>
</evidence>
<comment type="pathway">
    <text evidence="1">Secondary metabolite biosynthesis.</text>
</comment>
<evidence type="ECO:0000313" key="2">
    <source>
        <dbReference type="EMBL" id="KAF4240423.1"/>
    </source>
</evidence>
<evidence type="ECO:0000313" key="3">
    <source>
        <dbReference type="Proteomes" id="UP000653565"/>
    </source>
</evidence>